<sequence length="215" mass="21770">MGAAVGSGTRFRRGYAAGLALAVLGTLGACTGGGDDPPATGAGTAPPVTGGPQTSSSAPTVSPRAAVTTGVTTTSPTPPVKIPEAARAHTKAGAEAFVKFFVEQSNVASMTADTSILPPLSDPGCKSCAALQSQIVDLKARGHHYSSAPVSASQTTAVTGSPKGQQFVRLQLTENRVEVVDANGRHIATDPKGHIARTVSLIWKGGRWKVFGIAQ</sequence>
<protein>
    <recommendedName>
        <fullName evidence="2">DUF6318 domain-containing protein</fullName>
    </recommendedName>
</protein>
<accession>A0A1H0MFK2</accession>
<dbReference type="Pfam" id="PF19843">
    <property type="entry name" value="DUF6318"/>
    <property type="match status" value="1"/>
</dbReference>
<evidence type="ECO:0000313" key="4">
    <source>
        <dbReference type="Proteomes" id="UP000199077"/>
    </source>
</evidence>
<dbReference type="AlphaFoldDB" id="A0A1H0MFK2"/>
<feature type="region of interest" description="Disordered" evidence="1">
    <location>
        <begin position="35"/>
        <end position="81"/>
    </location>
</feature>
<evidence type="ECO:0000256" key="1">
    <source>
        <dbReference type="SAM" id="MobiDB-lite"/>
    </source>
</evidence>
<evidence type="ECO:0000313" key="3">
    <source>
        <dbReference type="EMBL" id="SDO79085.1"/>
    </source>
</evidence>
<dbReference type="EMBL" id="LT629711">
    <property type="protein sequence ID" value="SDO79085.1"/>
    <property type="molecule type" value="Genomic_DNA"/>
</dbReference>
<evidence type="ECO:0000259" key="2">
    <source>
        <dbReference type="Pfam" id="PF19843"/>
    </source>
</evidence>
<feature type="compositionally biased region" description="Low complexity" evidence="1">
    <location>
        <begin position="36"/>
        <end position="54"/>
    </location>
</feature>
<name>A0A1H0MFK2_9MICO</name>
<dbReference type="Proteomes" id="UP000199077">
    <property type="component" value="Chromosome I"/>
</dbReference>
<organism evidence="3 4">
    <name type="scientific">Pedococcus dokdonensis</name>
    <dbReference type="NCBI Taxonomy" id="443156"/>
    <lineage>
        <taxon>Bacteria</taxon>
        <taxon>Bacillati</taxon>
        <taxon>Actinomycetota</taxon>
        <taxon>Actinomycetes</taxon>
        <taxon>Micrococcales</taxon>
        <taxon>Intrasporangiaceae</taxon>
        <taxon>Pedococcus</taxon>
    </lineage>
</organism>
<gene>
    <name evidence="3" type="ORF">SAMN04489867_0593</name>
</gene>
<dbReference type="STRING" id="443156.SAMN04489867_0593"/>
<keyword evidence="4" id="KW-1185">Reference proteome</keyword>
<feature type="domain" description="DUF6318" evidence="2">
    <location>
        <begin position="81"/>
        <end position="210"/>
    </location>
</feature>
<dbReference type="InterPro" id="IPR046281">
    <property type="entry name" value="DUF6318"/>
</dbReference>
<proteinExistence type="predicted"/>
<reference evidence="4" key="1">
    <citation type="submission" date="2016-10" db="EMBL/GenBank/DDBJ databases">
        <authorList>
            <person name="Varghese N."/>
            <person name="Submissions S."/>
        </authorList>
    </citation>
    <scope>NUCLEOTIDE SEQUENCE [LARGE SCALE GENOMIC DNA]</scope>
    <source>
        <strain evidence="4">DSM 22329</strain>
    </source>
</reference>